<sequence>MTKKAEIWAVRIVQNWNQVQYVVGREPEQTTQGSWIDDEPKKVTEIKAVRSTDEWNSGYVIWYDNGSCTLVPVSTEGLIVEERSLEVKSNA</sequence>
<dbReference type="RefSeq" id="WP_152261114.1">
    <property type="nucleotide sequence ID" value="NZ_CP045143.1"/>
</dbReference>
<dbReference type="KEGG" id="lhb:D1010_12315"/>
<dbReference type="AlphaFoldDB" id="A0A5P8M7B5"/>
<evidence type="ECO:0000313" key="1">
    <source>
        <dbReference type="EMBL" id="QFR24105.1"/>
    </source>
</evidence>
<dbReference type="Proteomes" id="UP000326779">
    <property type="component" value="Chromosome"/>
</dbReference>
<protein>
    <submittedName>
        <fullName evidence="1">Uncharacterized protein</fullName>
    </submittedName>
</protein>
<dbReference type="EMBL" id="CP045143">
    <property type="protein sequence ID" value="QFR24105.1"/>
    <property type="molecule type" value="Genomic_DNA"/>
</dbReference>
<proteinExistence type="predicted"/>
<gene>
    <name evidence="1" type="ORF">D1010_12315</name>
</gene>
<organism evidence="1 2">
    <name type="scientific">Schleiferilactobacillus harbinensis</name>
    <dbReference type="NCBI Taxonomy" id="304207"/>
    <lineage>
        <taxon>Bacteria</taxon>
        <taxon>Bacillati</taxon>
        <taxon>Bacillota</taxon>
        <taxon>Bacilli</taxon>
        <taxon>Lactobacillales</taxon>
        <taxon>Lactobacillaceae</taxon>
        <taxon>Schleiferilactobacillus</taxon>
    </lineage>
</organism>
<accession>A0A5P8M7B5</accession>
<evidence type="ECO:0000313" key="2">
    <source>
        <dbReference type="Proteomes" id="UP000326779"/>
    </source>
</evidence>
<reference evidence="1 2" key="1">
    <citation type="submission" date="2019-10" db="EMBL/GenBank/DDBJ databases">
        <title>The completed genome of Lactobacillus harbinensis M1.</title>
        <authorList>
            <person name="Zheng Y."/>
        </authorList>
    </citation>
    <scope>NUCLEOTIDE SEQUENCE [LARGE SCALE GENOMIC DNA]</scope>
    <source>
        <strain evidence="1 2">M1</strain>
    </source>
</reference>
<name>A0A5P8M7B5_9LACO</name>